<organism evidence="1 2">
    <name type="scientific">Caenorhabditis tropicalis</name>
    <dbReference type="NCBI Taxonomy" id="1561998"/>
    <lineage>
        <taxon>Eukaryota</taxon>
        <taxon>Metazoa</taxon>
        <taxon>Ecdysozoa</taxon>
        <taxon>Nematoda</taxon>
        <taxon>Chromadorea</taxon>
        <taxon>Rhabditida</taxon>
        <taxon>Rhabditina</taxon>
        <taxon>Rhabditomorpha</taxon>
        <taxon>Rhabditoidea</taxon>
        <taxon>Rhabditidae</taxon>
        <taxon>Peloderinae</taxon>
        <taxon>Caenorhabditis</taxon>
    </lineage>
</organism>
<name>A0A1I7UDQ7_9PELO</name>
<protein>
    <submittedName>
        <fullName evidence="2">FBA_2 domain-containing protein</fullName>
    </submittedName>
</protein>
<dbReference type="Proteomes" id="UP000095282">
    <property type="component" value="Unplaced"/>
</dbReference>
<reference evidence="2" key="1">
    <citation type="submission" date="2016-11" db="UniProtKB">
        <authorList>
            <consortium name="WormBaseParasite"/>
        </authorList>
    </citation>
    <scope>IDENTIFICATION</scope>
</reference>
<sequence>MTSEFTYPSLRCIWEYMESNRRIHITSRSPQLRSVDKSIPFHINCLQLDDNAIKINDIEYKAHWGSEIVNPGDFNYGERPQEKQLTPGDIQADGELSWYRDVAQLSIKRNEPSFWRQFPNAQPYAVAKRLANLFFEGRCKIVTKTLQTREREKILRLPVGFKVHTNVIRSLYSDFPYILPIVELGSELTVLETYVSKEETLDHPQLRNAKRLVFDGTKVSLFMDKVVTLTNKYVIIADATLSENDIIRLVRYWIDNEKPIGTFWEIAWEEGKYGSLQTKLKEEFGGNLVQFEDSVDKCILPDGHLAIPIDSESNLVIGGLIREMPTFEISLIRIQSMPIHLMPIKPNKVIQINSCIVSIMNYVRKVLEIWNWVKI</sequence>
<evidence type="ECO:0000313" key="1">
    <source>
        <dbReference type="Proteomes" id="UP000095282"/>
    </source>
</evidence>
<dbReference type="Pfam" id="PF12078">
    <property type="entry name" value="DUF3557"/>
    <property type="match status" value="1"/>
</dbReference>
<keyword evidence="1" id="KW-1185">Reference proteome</keyword>
<dbReference type="PANTHER" id="PTHR31379:SF1">
    <property type="entry name" value="F-BOX C PROTEIN-RELATED"/>
    <property type="match status" value="1"/>
</dbReference>
<dbReference type="AlphaFoldDB" id="A0A1I7UDQ7"/>
<evidence type="ECO:0000313" key="2">
    <source>
        <dbReference type="WBParaSite" id="Csp11.Scaffold629.g8294.t1"/>
    </source>
</evidence>
<dbReference type="InterPro" id="IPR021942">
    <property type="entry name" value="DUF3557"/>
</dbReference>
<dbReference type="WBParaSite" id="Csp11.Scaffold629.g8294.t1">
    <property type="protein sequence ID" value="Csp11.Scaffold629.g8294.t1"/>
    <property type="gene ID" value="Csp11.Scaffold629.g8294"/>
</dbReference>
<accession>A0A1I7UDQ7</accession>
<dbReference type="PANTHER" id="PTHR31379">
    <property type="entry name" value="F-BOX C PROTEIN-RELATED-RELATED"/>
    <property type="match status" value="1"/>
</dbReference>
<proteinExistence type="predicted"/>
<dbReference type="eggNOG" id="ENOG502TJ2M">
    <property type="taxonomic scope" value="Eukaryota"/>
</dbReference>